<dbReference type="Proteomes" id="UP000285430">
    <property type="component" value="Unassembled WGS sequence"/>
</dbReference>
<dbReference type="VEuPathDB" id="FungiDB:H257_18598"/>
<feature type="domain" description="DDHD" evidence="1">
    <location>
        <begin position="397"/>
        <end position="573"/>
    </location>
</feature>
<dbReference type="PANTHER" id="PTHR23509:SF10">
    <property type="entry name" value="LD21067P"/>
    <property type="match status" value="1"/>
</dbReference>
<evidence type="ECO:0000313" key="2">
    <source>
        <dbReference type="EMBL" id="RHZ20222.1"/>
    </source>
</evidence>
<dbReference type="GO" id="GO:0004620">
    <property type="term" value="F:phospholipase activity"/>
    <property type="evidence" value="ECO:0007669"/>
    <property type="project" value="TreeGrafter"/>
</dbReference>
<proteinExistence type="predicted"/>
<reference evidence="2 3" key="1">
    <citation type="submission" date="2018-08" db="EMBL/GenBank/DDBJ databases">
        <title>Aphanomyces genome sequencing and annotation.</title>
        <authorList>
            <person name="Minardi D."/>
            <person name="Oidtmann B."/>
            <person name="Van Der Giezen M."/>
            <person name="Studholme D.J."/>
        </authorList>
    </citation>
    <scope>NUCLEOTIDE SEQUENCE [LARGE SCALE GENOMIC DNA]</scope>
    <source>
        <strain evidence="2 3">Da</strain>
    </source>
</reference>
<dbReference type="InterPro" id="IPR004177">
    <property type="entry name" value="DDHD_dom"/>
</dbReference>
<name>A0A418EWQ2_APHAT</name>
<dbReference type="AlphaFoldDB" id="A0A418EWQ2"/>
<dbReference type="GO" id="GO:0046872">
    <property type="term" value="F:metal ion binding"/>
    <property type="evidence" value="ECO:0007669"/>
    <property type="project" value="InterPro"/>
</dbReference>
<dbReference type="Pfam" id="PF02862">
    <property type="entry name" value="DDHD"/>
    <property type="match status" value="1"/>
</dbReference>
<dbReference type="InterPro" id="IPR058055">
    <property type="entry name" value="PA-PLA1"/>
</dbReference>
<comment type="caution">
    <text evidence="2">The sequence shown here is derived from an EMBL/GenBank/DDBJ whole genome shotgun (WGS) entry which is preliminary data.</text>
</comment>
<dbReference type="GO" id="GO:0005737">
    <property type="term" value="C:cytoplasm"/>
    <property type="evidence" value="ECO:0007669"/>
    <property type="project" value="TreeGrafter"/>
</dbReference>
<gene>
    <name evidence="2" type="ORF">DYB37_009521</name>
</gene>
<dbReference type="SMART" id="SM01127">
    <property type="entry name" value="DDHD"/>
    <property type="match status" value="1"/>
</dbReference>
<sequence length="589" mass="64510">MTNQNPIPVAELQLAQNGDPTESVANHSFDVFSRLQTNNMGVQVEAATTAAVPLTTLLSKASVASILELVQDVQAHGAALSKAADVLFGDTAAAADDTNQVSVGDSNLLATVHALTAIQVAVNTALSLLTSDKQQLLDDIVKDDEHRVMEGPALLPGPPPSSSQQPELDEAKVVNSGLYVHESEAELEATDEPAAVQAETFPAEILVENINHLMFVVHGIGEHKDFVVESYDDDNGSTGESGNFRELFSTMRDSLFSKCVPMEAVTMIYVFMWVKKCREIPLSLEIHPIEWHSEVHKSGVDDVFDKISPAASTTLRDVNKRLIMDVLYYSAPKYGQMIVDTVTKQMNDKYTAFMAANPGWQGFVSVFAHSLGTLVAYDILTHEAGEVGSNGVVFPGLAFPVENLFCAGSPVPIFALSRGQLDIQDSVCTGGLRRPKVNHYFNLFHPADPIAYRVEPLVDVGMSDYPAIKLQKVQSHQSYLSRFSPFLVAHGVVGKTLQADSFKNKTFGEMVLIYDKLTDIASVCNDWDGARIDFEVQRRFFEGPIDTLYAPLSHSVYWSSEAVVTITLLAICRPVILEFQKYRVQLLVL</sequence>
<dbReference type="EMBL" id="QUTH01003317">
    <property type="protein sequence ID" value="RHZ20222.1"/>
    <property type="molecule type" value="Genomic_DNA"/>
</dbReference>
<evidence type="ECO:0000259" key="1">
    <source>
        <dbReference type="PROSITE" id="PS51043"/>
    </source>
</evidence>
<accession>A0A418EWQ2</accession>
<evidence type="ECO:0000313" key="3">
    <source>
        <dbReference type="Proteomes" id="UP000285430"/>
    </source>
</evidence>
<dbReference type="PROSITE" id="PS51043">
    <property type="entry name" value="DDHD"/>
    <property type="match status" value="1"/>
</dbReference>
<organism evidence="2 3">
    <name type="scientific">Aphanomyces astaci</name>
    <name type="common">Crayfish plague agent</name>
    <dbReference type="NCBI Taxonomy" id="112090"/>
    <lineage>
        <taxon>Eukaryota</taxon>
        <taxon>Sar</taxon>
        <taxon>Stramenopiles</taxon>
        <taxon>Oomycota</taxon>
        <taxon>Saprolegniomycetes</taxon>
        <taxon>Saprolegniales</taxon>
        <taxon>Verrucalvaceae</taxon>
        <taxon>Aphanomyces</taxon>
    </lineage>
</organism>
<protein>
    <recommendedName>
        <fullName evidence="1">DDHD domain-containing protein</fullName>
    </recommendedName>
</protein>
<dbReference type="PANTHER" id="PTHR23509">
    <property type="entry name" value="PA-PL1 PHOSPHOLIPASE FAMILY"/>
    <property type="match status" value="1"/>
</dbReference>